<comment type="caution">
    <text evidence="1">The sequence shown here is derived from an EMBL/GenBank/DDBJ whole genome shotgun (WGS) entry which is preliminary data.</text>
</comment>
<organism evidence="1 2">
    <name type="scientific">Rhizophagus clarus</name>
    <dbReference type="NCBI Taxonomy" id="94130"/>
    <lineage>
        <taxon>Eukaryota</taxon>
        <taxon>Fungi</taxon>
        <taxon>Fungi incertae sedis</taxon>
        <taxon>Mucoromycota</taxon>
        <taxon>Glomeromycotina</taxon>
        <taxon>Glomeromycetes</taxon>
        <taxon>Glomerales</taxon>
        <taxon>Glomeraceae</taxon>
        <taxon>Rhizophagus</taxon>
    </lineage>
</organism>
<dbReference type="AlphaFoldDB" id="A0A8H3QK12"/>
<protein>
    <submittedName>
        <fullName evidence="1">Uncharacterized protein</fullName>
    </submittedName>
</protein>
<dbReference type="EMBL" id="BLAL01000059">
    <property type="protein sequence ID" value="GES82206.1"/>
    <property type="molecule type" value="Genomic_DNA"/>
</dbReference>
<evidence type="ECO:0000313" key="2">
    <source>
        <dbReference type="Proteomes" id="UP000615446"/>
    </source>
</evidence>
<gene>
    <name evidence="1" type="ORF">RCL2_000942500</name>
</gene>
<name>A0A8H3QK12_9GLOM</name>
<accession>A0A8H3QK12</accession>
<proteinExistence type="predicted"/>
<reference evidence="1" key="1">
    <citation type="submission" date="2019-10" db="EMBL/GenBank/DDBJ databases">
        <title>Conservation and host-specific expression of non-tandemly repeated heterogenous ribosome RNA gene in arbuscular mycorrhizal fungi.</title>
        <authorList>
            <person name="Maeda T."/>
            <person name="Kobayashi Y."/>
            <person name="Nakagawa T."/>
            <person name="Ezawa T."/>
            <person name="Yamaguchi K."/>
            <person name="Bino T."/>
            <person name="Nishimoto Y."/>
            <person name="Shigenobu S."/>
            <person name="Kawaguchi M."/>
        </authorList>
    </citation>
    <scope>NUCLEOTIDE SEQUENCE</scope>
    <source>
        <strain evidence="1">HR1</strain>
    </source>
</reference>
<evidence type="ECO:0000313" key="1">
    <source>
        <dbReference type="EMBL" id="GES82206.1"/>
    </source>
</evidence>
<sequence>MGPSPNTRRPFIVTAISSRFLRRSGVFLDINFEDESQSDAVYLTILAVRFDFKVSSVVEYLMRCSCYSDNEPLMLTTASPKKLCLRKRMGASHRET</sequence>
<dbReference type="Proteomes" id="UP000615446">
    <property type="component" value="Unassembled WGS sequence"/>
</dbReference>